<dbReference type="RefSeq" id="WP_109684328.1">
    <property type="nucleotide sequence ID" value="NZ_QGDN01000001.1"/>
</dbReference>
<comment type="similarity">
    <text evidence="3 8">Belongs to the methylenetetrahydrofolate reductase family.</text>
</comment>
<dbReference type="Pfam" id="PF02219">
    <property type="entry name" value="MTHFR"/>
    <property type="match status" value="1"/>
</dbReference>
<comment type="catalytic activity">
    <reaction evidence="7">
        <text>(6S)-5-methyl-5,6,7,8-tetrahydrofolate + NAD(+) = (6R)-5,10-methylene-5,6,7,8-tetrahydrofolate + NADH + H(+)</text>
        <dbReference type="Rhea" id="RHEA:19821"/>
        <dbReference type="ChEBI" id="CHEBI:15378"/>
        <dbReference type="ChEBI" id="CHEBI:15636"/>
        <dbReference type="ChEBI" id="CHEBI:18608"/>
        <dbReference type="ChEBI" id="CHEBI:57540"/>
        <dbReference type="ChEBI" id="CHEBI:57945"/>
        <dbReference type="EC" id="1.5.1.54"/>
    </reaction>
    <physiologicalReaction direction="right-to-left" evidence="7">
        <dbReference type="Rhea" id="RHEA:19823"/>
    </physiologicalReaction>
</comment>
<dbReference type="InterPro" id="IPR029041">
    <property type="entry name" value="FAD-linked_oxidoreductase-like"/>
</dbReference>
<evidence type="ECO:0000313" key="10">
    <source>
        <dbReference type="Proteomes" id="UP000250028"/>
    </source>
</evidence>
<reference evidence="10" key="1">
    <citation type="submission" date="2016-10" db="EMBL/GenBank/DDBJ databases">
        <authorList>
            <person name="Varghese N."/>
            <person name="Submissions S."/>
        </authorList>
    </citation>
    <scope>NUCLEOTIDE SEQUENCE [LARGE SCALE GENOMIC DNA]</scope>
    <source>
        <strain evidence="10">DSM 22951</strain>
    </source>
</reference>
<evidence type="ECO:0000256" key="3">
    <source>
        <dbReference type="ARBA" id="ARBA00006743"/>
    </source>
</evidence>
<evidence type="ECO:0000256" key="8">
    <source>
        <dbReference type="RuleBase" id="RU003862"/>
    </source>
</evidence>
<dbReference type="PANTHER" id="PTHR45754:SF3">
    <property type="entry name" value="METHYLENETETRAHYDROFOLATE REDUCTASE (NADPH)"/>
    <property type="match status" value="1"/>
</dbReference>
<evidence type="ECO:0000256" key="6">
    <source>
        <dbReference type="ARBA" id="ARBA00023002"/>
    </source>
</evidence>
<dbReference type="GO" id="GO:0005829">
    <property type="term" value="C:cytosol"/>
    <property type="evidence" value="ECO:0007669"/>
    <property type="project" value="TreeGrafter"/>
</dbReference>
<dbReference type="Proteomes" id="UP000250028">
    <property type="component" value="Unassembled WGS sequence"/>
</dbReference>
<comment type="pathway">
    <text evidence="2 8">One-carbon metabolism; tetrahydrofolate interconversion.</text>
</comment>
<gene>
    <name evidence="9" type="ORF">SAMN04489750_0944</name>
</gene>
<evidence type="ECO:0000256" key="4">
    <source>
        <dbReference type="ARBA" id="ARBA00022630"/>
    </source>
</evidence>
<protein>
    <recommendedName>
        <fullName evidence="8">Methylenetetrahydrofolate reductase</fullName>
    </recommendedName>
</protein>
<name>A0A2Y8ZTR2_9MICO</name>
<keyword evidence="6 8" id="KW-0560">Oxidoreductase</keyword>
<evidence type="ECO:0000256" key="5">
    <source>
        <dbReference type="ARBA" id="ARBA00022827"/>
    </source>
</evidence>
<dbReference type="PANTHER" id="PTHR45754">
    <property type="entry name" value="METHYLENETETRAHYDROFOLATE REDUCTASE"/>
    <property type="match status" value="1"/>
</dbReference>
<evidence type="ECO:0000256" key="1">
    <source>
        <dbReference type="ARBA" id="ARBA00001974"/>
    </source>
</evidence>
<dbReference type="GO" id="GO:0106312">
    <property type="term" value="F:methylenetetrahydrofolate reductase (NADH) activity"/>
    <property type="evidence" value="ECO:0007669"/>
    <property type="project" value="UniProtKB-EC"/>
</dbReference>
<keyword evidence="10" id="KW-1185">Reference proteome</keyword>
<keyword evidence="4 8" id="KW-0285">Flavoprotein</keyword>
<proteinExistence type="inferred from homology"/>
<dbReference type="CDD" id="cd00537">
    <property type="entry name" value="MTHFR"/>
    <property type="match status" value="1"/>
</dbReference>
<dbReference type="UniPathway" id="UPA00193"/>
<dbReference type="GO" id="GO:0071949">
    <property type="term" value="F:FAD binding"/>
    <property type="evidence" value="ECO:0007669"/>
    <property type="project" value="TreeGrafter"/>
</dbReference>
<dbReference type="EMBL" id="UESZ01000001">
    <property type="protein sequence ID" value="SSA33659.1"/>
    <property type="molecule type" value="Genomic_DNA"/>
</dbReference>
<evidence type="ECO:0000256" key="7">
    <source>
        <dbReference type="ARBA" id="ARBA00048628"/>
    </source>
</evidence>
<organism evidence="9 10">
    <name type="scientific">Branchiibius hedensis</name>
    <dbReference type="NCBI Taxonomy" id="672460"/>
    <lineage>
        <taxon>Bacteria</taxon>
        <taxon>Bacillati</taxon>
        <taxon>Actinomycetota</taxon>
        <taxon>Actinomycetes</taxon>
        <taxon>Micrococcales</taxon>
        <taxon>Dermacoccaceae</taxon>
        <taxon>Branchiibius</taxon>
    </lineage>
</organism>
<accession>A0A2Y8ZTR2</accession>
<dbReference type="GO" id="GO:0035999">
    <property type="term" value="P:tetrahydrofolate interconversion"/>
    <property type="evidence" value="ECO:0007669"/>
    <property type="project" value="UniProtKB-UniPathway"/>
</dbReference>
<dbReference type="OrthoDB" id="9812555at2"/>
<dbReference type="Gene3D" id="3.20.20.220">
    <property type="match status" value="1"/>
</dbReference>
<sequence>MPADRSAATSARPLIPHLLRRAEPSFSFEFFPPKDDGAEAVLWESIRRVEPVASFVSVTYGAGGSTRDRTVRITGQIESRTTLTTMAHLTCVGTSVADLRSVIGAYADAGIRNVLAVRGDPAGGLGTPWTPHPGGLDHADQLVELVRGLGDFTVGVGAFPDRHPESASLAADVEVLVRKADAGADFAITQMVTDVDTYLRLRDDVAARRPDFQIVPGLLPVTAYGQLQRMTKLNGQPLAQAVLDRLEAVRDDPDAVRAEGIAVCTEHAQRLLAEGAPGVHFITMNRSTASLEVVSNLGQPAEISAAS</sequence>
<dbReference type="GO" id="GO:0009086">
    <property type="term" value="P:methionine biosynthetic process"/>
    <property type="evidence" value="ECO:0007669"/>
    <property type="project" value="TreeGrafter"/>
</dbReference>
<evidence type="ECO:0000313" key="9">
    <source>
        <dbReference type="EMBL" id="SSA33659.1"/>
    </source>
</evidence>
<dbReference type="AlphaFoldDB" id="A0A2Y8ZTR2"/>
<dbReference type="SUPFAM" id="SSF51730">
    <property type="entry name" value="FAD-linked oxidoreductase"/>
    <property type="match status" value="1"/>
</dbReference>
<dbReference type="InterPro" id="IPR003171">
    <property type="entry name" value="Mehydrof_redctse-like"/>
</dbReference>
<evidence type="ECO:0000256" key="2">
    <source>
        <dbReference type="ARBA" id="ARBA00004777"/>
    </source>
</evidence>
<keyword evidence="5 8" id="KW-0274">FAD</keyword>
<comment type="cofactor">
    <cofactor evidence="1 8">
        <name>FAD</name>
        <dbReference type="ChEBI" id="CHEBI:57692"/>
    </cofactor>
</comment>